<feature type="repeat" description="Solcar" evidence="9">
    <location>
        <begin position="38"/>
        <end position="113"/>
    </location>
</feature>
<comment type="similarity">
    <text evidence="2 10">Belongs to the mitochondrial carrier (TC 2.A.29) family.</text>
</comment>
<dbReference type="Gene3D" id="1.50.40.10">
    <property type="entry name" value="Mitochondrial carrier domain"/>
    <property type="match status" value="1"/>
</dbReference>
<dbReference type="GO" id="GO:0015228">
    <property type="term" value="F:coenzyme A transmembrane transporter activity"/>
    <property type="evidence" value="ECO:0007669"/>
    <property type="project" value="TreeGrafter"/>
</dbReference>
<dbReference type="GO" id="GO:0044610">
    <property type="term" value="F:FMN transmembrane transporter activity"/>
    <property type="evidence" value="ECO:0007669"/>
    <property type="project" value="TreeGrafter"/>
</dbReference>
<keyword evidence="12" id="KW-1185">Reference proteome</keyword>
<evidence type="ECO:0000256" key="2">
    <source>
        <dbReference type="ARBA" id="ARBA00006375"/>
    </source>
</evidence>
<dbReference type="InterPro" id="IPR052217">
    <property type="entry name" value="Mito/Peroxisomal_Carrier"/>
</dbReference>
<sequence>MTQWDVRRIAADPPPHRTVANPLIFLSTRAAVETKKEHKVRACAVIPGRASLPLTNDVHSLDPIERQTTYEAVLDIIKREGVVGLYSGLNSSLLGIAVTNGVYYYFYERTRGILLRARTGSKGLSTLESMLAGLIAGSATTILSNPIWVVQTTQAVYTMNQPTPTSVDGQRREQPARPGILKTIQYILRKDGITAFWRGLGPALVLVINPIIQYTVFEQLKNFLIKSRTAKLRAGGAKHAVAVLSDWDYFFLGALSKLIATSSTYPYIVVKNRLQAGQAHAQRYKSALDGILTILKEEGVEGLYKGVGSKLAQSVLTAAILFAGQKRIYEMTKKALTPVIAK</sequence>
<dbReference type="InterPro" id="IPR018108">
    <property type="entry name" value="MCP_transmembrane"/>
</dbReference>
<evidence type="ECO:0000256" key="4">
    <source>
        <dbReference type="ARBA" id="ARBA00022692"/>
    </source>
</evidence>
<dbReference type="OrthoDB" id="2019556at2759"/>
<name>A0A060S2R8_PYCCI</name>
<proteinExistence type="inferred from homology"/>
<evidence type="ECO:0000256" key="1">
    <source>
        <dbReference type="ARBA" id="ARBA00004585"/>
    </source>
</evidence>
<evidence type="ECO:0000256" key="6">
    <source>
        <dbReference type="ARBA" id="ARBA00022989"/>
    </source>
</evidence>
<accession>A0A060S2R8</accession>
<dbReference type="InterPro" id="IPR023395">
    <property type="entry name" value="MCP_dom_sf"/>
</dbReference>
<organism evidence="11 12">
    <name type="scientific">Pycnoporus cinnabarinus</name>
    <name type="common">Cinnabar-red polypore</name>
    <name type="synonym">Trametes cinnabarina</name>
    <dbReference type="NCBI Taxonomy" id="5643"/>
    <lineage>
        <taxon>Eukaryota</taxon>
        <taxon>Fungi</taxon>
        <taxon>Dikarya</taxon>
        <taxon>Basidiomycota</taxon>
        <taxon>Agaricomycotina</taxon>
        <taxon>Agaricomycetes</taxon>
        <taxon>Polyporales</taxon>
        <taxon>Polyporaceae</taxon>
        <taxon>Trametes</taxon>
    </lineage>
</organism>
<keyword evidence="4 9" id="KW-0812">Transmembrane</keyword>
<dbReference type="GO" id="GO:0080122">
    <property type="term" value="F:AMP transmembrane transporter activity"/>
    <property type="evidence" value="ECO:0007669"/>
    <property type="project" value="TreeGrafter"/>
</dbReference>
<reference evidence="11" key="1">
    <citation type="submission" date="2014-01" db="EMBL/GenBank/DDBJ databases">
        <title>The genome of the white-rot fungus Pycnoporus cinnabarinus: a basidiomycete model with a versatile arsenal for lignocellulosic biomass breakdown.</title>
        <authorList>
            <person name="Levasseur A."/>
            <person name="Lomascolo A."/>
            <person name="Ruiz-Duenas F.J."/>
            <person name="Uzan E."/>
            <person name="Piumi F."/>
            <person name="Kues U."/>
            <person name="Ram A.F.J."/>
            <person name="Murat C."/>
            <person name="Haon M."/>
            <person name="Benoit I."/>
            <person name="Arfi Y."/>
            <person name="Chevret D."/>
            <person name="Drula E."/>
            <person name="Kwon M.J."/>
            <person name="Gouret P."/>
            <person name="Lesage-Meessen L."/>
            <person name="Lombard V."/>
            <person name="Mariette J."/>
            <person name="Noirot C."/>
            <person name="Park J."/>
            <person name="Patyshakuliyeva A."/>
            <person name="Wieneger R.A.B."/>
            <person name="Wosten H.A.B."/>
            <person name="Martin F."/>
            <person name="Coutinho P.M."/>
            <person name="de Vries R."/>
            <person name="Martinez A.T."/>
            <person name="Klopp C."/>
            <person name="Pontarotti P."/>
            <person name="Henrissat B."/>
            <person name="Record E."/>
        </authorList>
    </citation>
    <scope>NUCLEOTIDE SEQUENCE [LARGE SCALE GENOMIC DNA]</scope>
    <source>
        <strain evidence="11">BRFM137</strain>
    </source>
</reference>
<protein>
    <recommendedName>
        <fullName evidence="13">Mitochondrial carrier</fullName>
    </recommendedName>
</protein>
<dbReference type="PANTHER" id="PTHR45939:SF5">
    <property type="entry name" value="PEROXISOMAL MEMBRANE PROTEIN PMP34"/>
    <property type="match status" value="1"/>
</dbReference>
<evidence type="ECO:0008006" key="13">
    <source>
        <dbReference type="Google" id="ProtNLM"/>
    </source>
</evidence>
<keyword evidence="3 10" id="KW-0813">Transport</keyword>
<dbReference type="STRING" id="5643.A0A060S2R8"/>
<evidence type="ECO:0000256" key="7">
    <source>
        <dbReference type="ARBA" id="ARBA00023136"/>
    </source>
</evidence>
<comment type="caution">
    <text evidence="11">The sequence shown here is derived from an EMBL/GenBank/DDBJ whole genome shotgun (WGS) entry which is preliminary data.</text>
</comment>
<evidence type="ECO:0000256" key="8">
    <source>
        <dbReference type="ARBA" id="ARBA00023140"/>
    </source>
</evidence>
<evidence type="ECO:0000313" key="12">
    <source>
        <dbReference type="Proteomes" id="UP000029665"/>
    </source>
</evidence>
<dbReference type="GO" id="GO:0015230">
    <property type="term" value="F:FAD transmembrane transporter activity"/>
    <property type="evidence" value="ECO:0007669"/>
    <property type="project" value="TreeGrafter"/>
</dbReference>
<comment type="subcellular location">
    <subcellularLocation>
        <location evidence="1">Peroxisome membrane</location>
        <topology evidence="1">Multi-pass membrane protein</topology>
    </subcellularLocation>
</comment>
<dbReference type="GO" id="GO:0005347">
    <property type="term" value="F:ATP transmembrane transporter activity"/>
    <property type="evidence" value="ECO:0007669"/>
    <property type="project" value="TreeGrafter"/>
</dbReference>
<feature type="repeat" description="Solcar" evidence="9">
    <location>
        <begin position="124"/>
        <end position="223"/>
    </location>
</feature>
<dbReference type="GO" id="GO:0005778">
    <property type="term" value="C:peroxisomal membrane"/>
    <property type="evidence" value="ECO:0007669"/>
    <property type="project" value="UniProtKB-SubCell"/>
</dbReference>
<keyword evidence="5" id="KW-0677">Repeat</keyword>
<dbReference type="GO" id="GO:0015217">
    <property type="term" value="F:ADP transmembrane transporter activity"/>
    <property type="evidence" value="ECO:0007669"/>
    <property type="project" value="TreeGrafter"/>
</dbReference>
<dbReference type="AlphaFoldDB" id="A0A060S2R8"/>
<dbReference type="Pfam" id="PF00153">
    <property type="entry name" value="Mito_carr"/>
    <property type="match status" value="3"/>
</dbReference>
<evidence type="ECO:0000256" key="3">
    <source>
        <dbReference type="ARBA" id="ARBA00022448"/>
    </source>
</evidence>
<evidence type="ECO:0000256" key="9">
    <source>
        <dbReference type="PROSITE-ProRule" id="PRU00282"/>
    </source>
</evidence>
<dbReference type="HOGENOM" id="CLU_015166_6_3_1"/>
<dbReference type="EMBL" id="CCBP010000016">
    <property type="protein sequence ID" value="CDO68461.1"/>
    <property type="molecule type" value="Genomic_DNA"/>
</dbReference>
<dbReference type="GO" id="GO:0051724">
    <property type="term" value="F:NAD transmembrane transporter activity"/>
    <property type="evidence" value="ECO:0007669"/>
    <property type="project" value="TreeGrafter"/>
</dbReference>
<dbReference type="PANTHER" id="PTHR45939">
    <property type="entry name" value="PEROXISOMAL MEMBRANE PROTEIN PMP34-RELATED"/>
    <property type="match status" value="1"/>
</dbReference>
<evidence type="ECO:0000256" key="5">
    <source>
        <dbReference type="ARBA" id="ARBA00022737"/>
    </source>
</evidence>
<gene>
    <name evidence="11" type="ORF">BN946_scf184760.g17</name>
</gene>
<dbReference type="SUPFAM" id="SSF103506">
    <property type="entry name" value="Mitochondrial carrier"/>
    <property type="match status" value="1"/>
</dbReference>
<feature type="repeat" description="Solcar" evidence="9">
    <location>
        <begin position="248"/>
        <end position="331"/>
    </location>
</feature>
<dbReference type="Proteomes" id="UP000029665">
    <property type="component" value="Unassembled WGS sequence"/>
</dbReference>
<dbReference type="PROSITE" id="PS50920">
    <property type="entry name" value="SOLCAR"/>
    <property type="match status" value="3"/>
</dbReference>
<evidence type="ECO:0000256" key="10">
    <source>
        <dbReference type="RuleBase" id="RU000488"/>
    </source>
</evidence>
<keyword evidence="7 9" id="KW-0472">Membrane</keyword>
<keyword evidence="6" id="KW-1133">Transmembrane helix</keyword>
<keyword evidence="8" id="KW-0576">Peroxisome</keyword>
<evidence type="ECO:0000313" key="11">
    <source>
        <dbReference type="EMBL" id="CDO68461.1"/>
    </source>
</evidence>
<dbReference type="OMA" id="QFMMYEL"/>